<keyword evidence="2" id="KW-1185">Reference proteome</keyword>
<gene>
    <name evidence="1" type="ORF">ADINL_2788</name>
</gene>
<sequence length="42" mass="4635">MLTESVVSGSNLFVFVLSQALECAVLNNFFSGQMDDEQTTFD</sequence>
<proteinExistence type="predicted"/>
<accession>A0A063XWV4</accession>
<dbReference type="Proteomes" id="UP000027318">
    <property type="component" value="Unassembled WGS sequence"/>
</dbReference>
<protein>
    <submittedName>
        <fullName evidence="1">Uncharacterized protein</fullName>
    </submittedName>
</protein>
<dbReference type="EMBL" id="JMSZ01000040">
    <property type="protein sequence ID" value="KDE38693.1"/>
    <property type="molecule type" value="Genomic_DNA"/>
</dbReference>
<dbReference type="AlphaFoldDB" id="A0A063XWV4"/>
<name>A0A063XWV4_9GAMM</name>
<dbReference type="STRING" id="267850.ADINL_2788"/>
<reference evidence="1 2" key="1">
    <citation type="journal article" date="2005" name="Int. J. Syst. Evol. Microbiol.">
        <title>Nitrincola lacisaponensis gen. nov., sp. nov., a novel alkaliphilic bacterium isolated from an alkaline, saline lake.</title>
        <authorList>
            <person name="Dimitriu P.A."/>
            <person name="Shukla S.K."/>
            <person name="Conradt J."/>
            <person name="Marquez M.C."/>
            <person name="Ventosa A."/>
            <person name="Maglia A."/>
            <person name="Peyton B.M."/>
            <person name="Pinkart H.C."/>
            <person name="Mormile M.R."/>
        </authorList>
    </citation>
    <scope>NUCLEOTIDE SEQUENCE [LARGE SCALE GENOMIC DNA]</scope>
    <source>
        <strain evidence="1 2">4CA</strain>
    </source>
</reference>
<evidence type="ECO:0000313" key="1">
    <source>
        <dbReference type="EMBL" id="KDE38693.1"/>
    </source>
</evidence>
<organism evidence="1 2">
    <name type="scientific">Nitrincola lacisaponensis</name>
    <dbReference type="NCBI Taxonomy" id="267850"/>
    <lineage>
        <taxon>Bacteria</taxon>
        <taxon>Pseudomonadati</taxon>
        <taxon>Pseudomonadota</taxon>
        <taxon>Gammaproteobacteria</taxon>
        <taxon>Oceanospirillales</taxon>
        <taxon>Oceanospirillaceae</taxon>
        <taxon>Nitrincola</taxon>
    </lineage>
</organism>
<comment type="caution">
    <text evidence="1">The sequence shown here is derived from an EMBL/GenBank/DDBJ whole genome shotgun (WGS) entry which is preliminary data.</text>
</comment>
<evidence type="ECO:0000313" key="2">
    <source>
        <dbReference type="Proteomes" id="UP000027318"/>
    </source>
</evidence>